<evidence type="ECO:0000256" key="1">
    <source>
        <dbReference type="SAM" id="Phobius"/>
    </source>
</evidence>
<reference evidence="2 3" key="1">
    <citation type="submission" date="2024-07" db="EMBL/GenBank/DDBJ databases">
        <title>Uliginosibacterium flavum JJ3220;KACC:17644.</title>
        <authorList>
            <person name="Kim M.K."/>
        </authorList>
    </citation>
    <scope>NUCLEOTIDE SEQUENCE [LARGE SCALE GENOMIC DNA]</scope>
    <source>
        <strain evidence="2 3">KACC:17644</strain>
    </source>
</reference>
<evidence type="ECO:0000313" key="3">
    <source>
        <dbReference type="Proteomes" id="UP001549691"/>
    </source>
</evidence>
<organism evidence="2 3">
    <name type="scientific">Uliginosibacterium flavum</name>
    <dbReference type="NCBI Taxonomy" id="1396831"/>
    <lineage>
        <taxon>Bacteria</taxon>
        <taxon>Pseudomonadati</taxon>
        <taxon>Pseudomonadota</taxon>
        <taxon>Betaproteobacteria</taxon>
        <taxon>Rhodocyclales</taxon>
        <taxon>Zoogloeaceae</taxon>
        <taxon>Uliginosibacterium</taxon>
    </lineage>
</organism>
<protein>
    <submittedName>
        <fullName evidence="2">Uncharacterized protein</fullName>
    </submittedName>
</protein>
<dbReference type="EMBL" id="JBEWZI010000009">
    <property type="protein sequence ID" value="MET7014559.1"/>
    <property type="molecule type" value="Genomic_DNA"/>
</dbReference>
<accession>A0ABV2TKW5</accession>
<keyword evidence="1" id="KW-0812">Transmembrane</keyword>
<comment type="caution">
    <text evidence="2">The sequence shown here is derived from an EMBL/GenBank/DDBJ whole genome shotgun (WGS) entry which is preliminary data.</text>
</comment>
<feature type="transmembrane region" description="Helical" evidence="1">
    <location>
        <begin position="79"/>
        <end position="99"/>
    </location>
</feature>
<dbReference type="RefSeq" id="WP_354601017.1">
    <property type="nucleotide sequence ID" value="NZ_JBEWZI010000009.1"/>
</dbReference>
<evidence type="ECO:0000313" key="2">
    <source>
        <dbReference type="EMBL" id="MET7014559.1"/>
    </source>
</evidence>
<dbReference type="Proteomes" id="UP001549691">
    <property type="component" value="Unassembled WGS sequence"/>
</dbReference>
<keyword evidence="3" id="KW-1185">Reference proteome</keyword>
<name>A0ABV2TKW5_9RHOO</name>
<feature type="transmembrane region" description="Helical" evidence="1">
    <location>
        <begin position="46"/>
        <end position="67"/>
    </location>
</feature>
<gene>
    <name evidence="2" type="ORF">ABXR19_10205</name>
</gene>
<proteinExistence type="predicted"/>
<keyword evidence="1" id="KW-1133">Transmembrane helix</keyword>
<keyword evidence="1" id="KW-0472">Membrane</keyword>
<feature type="transmembrane region" description="Helical" evidence="1">
    <location>
        <begin position="20"/>
        <end position="40"/>
    </location>
</feature>
<sequence length="116" mass="13335">MNEDKDERKPLSTRLLQYTWPLIATPVLMVFCLGLIYPRLPATKPGWLTFFGTGGLLALWGCLAMIFNAWLQRQKHFRSLYTSIAALVMIAMGGGILWFCIEQQDFIAANFAYWHF</sequence>